<organism evidence="2 3">
    <name type="scientific">Bombyx mandarina</name>
    <name type="common">Wild silk moth</name>
    <name type="synonym">Wild silkworm</name>
    <dbReference type="NCBI Taxonomy" id="7092"/>
    <lineage>
        <taxon>Eukaryota</taxon>
        <taxon>Metazoa</taxon>
        <taxon>Ecdysozoa</taxon>
        <taxon>Arthropoda</taxon>
        <taxon>Hexapoda</taxon>
        <taxon>Insecta</taxon>
        <taxon>Pterygota</taxon>
        <taxon>Neoptera</taxon>
        <taxon>Endopterygota</taxon>
        <taxon>Lepidoptera</taxon>
        <taxon>Glossata</taxon>
        <taxon>Ditrysia</taxon>
        <taxon>Bombycoidea</taxon>
        <taxon>Bombycidae</taxon>
        <taxon>Bombycinae</taxon>
        <taxon>Bombyx</taxon>
    </lineage>
</organism>
<dbReference type="GeneID" id="114250047"/>
<accession>A0A6J2KBB9</accession>
<dbReference type="Proteomes" id="UP000504629">
    <property type="component" value="Unplaced"/>
</dbReference>
<evidence type="ECO:0000313" key="2">
    <source>
        <dbReference type="Proteomes" id="UP000504629"/>
    </source>
</evidence>
<protein>
    <submittedName>
        <fullName evidence="3">Uncharacterized protein LOC114250047</fullName>
    </submittedName>
</protein>
<feature type="coiled-coil region" evidence="1">
    <location>
        <begin position="295"/>
        <end position="322"/>
    </location>
</feature>
<dbReference type="OrthoDB" id="7416127at2759"/>
<dbReference type="AlphaFoldDB" id="A0A6J2KBB9"/>
<keyword evidence="1" id="KW-0175">Coiled coil</keyword>
<evidence type="ECO:0000313" key="3">
    <source>
        <dbReference type="RefSeq" id="XP_028039586.1"/>
    </source>
</evidence>
<gene>
    <name evidence="3" type="primary">LOC114250047</name>
</gene>
<evidence type="ECO:0000256" key="1">
    <source>
        <dbReference type="SAM" id="Coils"/>
    </source>
</evidence>
<proteinExistence type="predicted"/>
<keyword evidence="2" id="KW-1185">Reference proteome</keyword>
<dbReference type="RefSeq" id="XP_028039586.1">
    <property type="nucleotide sequence ID" value="XM_028183785.1"/>
</dbReference>
<sequence>MLQYYFIYYCFILTQCIHTYTLTNQDHALRNVKENEDPKYKEKRFRRDKDLALFNLDDFITKDNEGSYDYNSYNKRNNRPSMGSDYNYLLDDLGNKVEDSLRYKDKPAELNPGPSEYEDIMNNGYVDLDALSENKGFVLNDDESANKMRSRDDLLISRSDVQSTGKKCAFKEMKIPFFFHNKSPKNKKAKKRKTCANCKKNEVPKSTKATTTDKSKSKRSQEFKICPVCNKRYSIEFETDSDKIGVTPKMIHNSRQYFAEILKKDNNKSLPNAEEDYDNGLSFIDDKRLKRYSSEENILKELDEVQKKVDNVDINLPNFEKRNLI</sequence>
<name>A0A6J2KBB9_BOMMA</name>
<reference evidence="3" key="1">
    <citation type="submission" date="2025-08" db="UniProtKB">
        <authorList>
            <consortium name="RefSeq"/>
        </authorList>
    </citation>
    <scope>IDENTIFICATION</scope>
    <source>
        <tissue evidence="3">Silk gland</tissue>
    </source>
</reference>
<dbReference type="KEGG" id="bman:114250047"/>